<protein>
    <submittedName>
        <fullName evidence="3">Uncharacterized protein</fullName>
    </submittedName>
</protein>
<dbReference type="AlphaFoldDB" id="A0AAE0HYZ2"/>
<accession>A0AAE0HYZ2</accession>
<evidence type="ECO:0000256" key="1">
    <source>
        <dbReference type="SAM" id="Coils"/>
    </source>
</evidence>
<reference evidence="3" key="2">
    <citation type="submission" date="2023-06" db="EMBL/GenBank/DDBJ databases">
        <authorList>
            <consortium name="Lawrence Berkeley National Laboratory"/>
            <person name="Haridas S."/>
            <person name="Hensen N."/>
            <person name="Bonometti L."/>
            <person name="Westerberg I."/>
            <person name="Brannstrom I.O."/>
            <person name="Guillou S."/>
            <person name="Cros-Aarteil S."/>
            <person name="Calhoun S."/>
            <person name="Kuo A."/>
            <person name="Mondo S."/>
            <person name="Pangilinan J."/>
            <person name="Riley R."/>
            <person name="Labutti K."/>
            <person name="Andreopoulos B."/>
            <person name="Lipzen A."/>
            <person name="Chen C."/>
            <person name="Yanf M."/>
            <person name="Daum C."/>
            <person name="Ng V."/>
            <person name="Clum A."/>
            <person name="Steindorff A."/>
            <person name="Ohm R."/>
            <person name="Martin F."/>
            <person name="Silar P."/>
            <person name="Natvig D."/>
            <person name="Lalanne C."/>
            <person name="Gautier V."/>
            <person name="Ament-Velasquez S.L."/>
            <person name="Kruys A."/>
            <person name="Hutchinson M.I."/>
            <person name="Powell A.J."/>
            <person name="Barry K."/>
            <person name="Miller A.N."/>
            <person name="Grigoriev I.V."/>
            <person name="Debuchy R."/>
            <person name="Gladieux P."/>
            <person name="Thoren M.H."/>
            <person name="Johannesson H."/>
        </authorList>
    </citation>
    <scope>NUCLEOTIDE SEQUENCE</scope>
    <source>
        <strain evidence="3">CBS 118394</strain>
    </source>
</reference>
<evidence type="ECO:0000313" key="4">
    <source>
        <dbReference type="Proteomes" id="UP001283341"/>
    </source>
</evidence>
<feature type="region of interest" description="Disordered" evidence="2">
    <location>
        <begin position="1"/>
        <end position="149"/>
    </location>
</feature>
<keyword evidence="1" id="KW-0175">Coiled coil</keyword>
<feature type="compositionally biased region" description="Basic and acidic residues" evidence="2">
    <location>
        <begin position="1"/>
        <end position="14"/>
    </location>
</feature>
<comment type="caution">
    <text evidence="3">The sequence shown here is derived from an EMBL/GenBank/DDBJ whole genome shotgun (WGS) entry which is preliminary data.</text>
</comment>
<gene>
    <name evidence="3" type="ORF">B0H66DRAFT_583954</name>
</gene>
<keyword evidence="4" id="KW-1185">Reference proteome</keyword>
<evidence type="ECO:0000256" key="2">
    <source>
        <dbReference type="SAM" id="MobiDB-lite"/>
    </source>
</evidence>
<dbReference type="Proteomes" id="UP001283341">
    <property type="component" value="Unassembled WGS sequence"/>
</dbReference>
<feature type="compositionally biased region" description="Basic and acidic residues" evidence="2">
    <location>
        <begin position="83"/>
        <end position="100"/>
    </location>
</feature>
<feature type="coiled-coil region" evidence="1">
    <location>
        <begin position="168"/>
        <end position="241"/>
    </location>
</feature>
<organism evidence="3 4">
    <name type="scientific">Apodospora peruviana</name>
    <dbReference type="NCBI Taxonomy" id="516989"/>
    <lineage>
        <taxon>Eukaryota</taxon>
        <taxon>Fungi</taxon>
        <taxon>Dikarya</taxon>
        <taxon>Ascomycota</taxon>
        <taxon>Pezizomycotina</taxon>
        <taxon>Sordariomycetes</taxon>
        <taxon>Sordariomycetidae</taxon>
        <taxon>Sordariales</taxon>
        <taxon>Lasiosphaeriaceae</taxon>
        <taxon>Apodospora</taxon>
    </lineage>
</organism>
<name>A0AAE0HYZ2_9PEZI</name>
<reference evidence="3" key="1">
    <citation type="journal article" date="2023" name="Mol. Phylogenet. Evol.">
        <title>Genome-scale phylogeny and comparative genomics of the fungal order Sordariales.</title>
        <authorList>
            <person name="Hensen N."/>
            <person name="Bonometti L."/>
            <person name="Westerberg I."/>
            <person name="Brannstrom I.O."/>
            <person name="Guillou S."/>
            <person name="Cros-Aarteil S."/>
            <person name="Calhoun S."/>
            <person name="Haridas S."/>
            <person name="Kuo A."/>
            <person name="Mondo S."/>
            <person name="Pangilinan J."/>
            <person name="Riley R."/>
            <person name="LaButti K."/>
            <person name="Andreopoulos B."/>
            <person name="Lipzen A."/>
            <person name="Chen C."/>
            <person name="Yan M."/>
            <person name="Daum C."/>
            <person name="Ng V."/>
            <person name="Clum A."/>
            <person name="Steindorff A."/>
            <person name="Ohm R.A."/>
            <person name="Martin F."/>
            <person name="Silar P."/>
            <person name="Natvig D.O."/>
            <person name="Lalanne C."/>
            <person name="Gautier V."/>
            <person name="Ament-Velasquez S.L."/>
            <person name="Kruys A."/>
            <person name="Hutchinson M.I."/>
            <person name="Powell A.J."/>
            <person name="Barry K."/>
            <person name="Miller A.N."/>
            <person name="Grigoriev I.V."/>
            <person name="Debuchy R."/>
            <person name="Gladieux P."/>
            <person name="Hiltunen Thoren M."/>
            <person name="Johannesson H."/>
        </authorList>
    </citation>
    <scope>NUCLEOTIDE SEQUENCE</scope>
    <source>
        <strain evidence="3">CBS 118394</strain>
    </source>
</reference>
<dbReference type="EMBL" id="JAUEDM010000006">
    <property type="protein sequence ID" value="KAK3315465.1"/>
    <property type="molecule type" value="Genomic_DNA"/>
</dbReference>
<proteinExistence type="predicted"/>
<feature type="compositionally biased region" description="Basic and acidic residues" evidence="2">
    <location>
        <begin position="44"/>
        <end position="56"/>
    </location>
</feature>
<sequence length="591" mass="67541">MEDLRRAFEDEPLKPKPAGHNPPRKPDKVAQEDSEGVLGSISLEDNRRRYIRDSSGTDRPQARSSMPSRDNADAADAAIMGSHDFKKDNRAKTVDGDWASKVKKHTDTSSLLDLPNSWAATSQPQQPQQPQKAPGHPRPVLQRPTQARDDIVVPERSSSHDREQVLIPEKAMRELDKMRKELQDANNRVIQAERTVRQAEQHLESNFNDMATGNDQLLSVVEGLEKENQRLKADLDDARSHIFSLQPYRKDLTPEEVGRDFDDLVTGVADWVTKFAEPILDDPSKLEEVLVMMKKKPADVQKLKKHLKSHPDIINGSLFPETDIDILIAIAMRFLHDNIFQKILYGAVPSPVEAVNFLEASMQTNVEPKRDLFALRTWRAETLNAVICSPEYKKSRHSRMKELTVELASVFRIFYKDIDFNAFHCSCQEHVIQPAVEFHEKLLTATHHYYPVVNSYILWGPNQVLEEKSQDFIDNLSDLRCENVLQNRKLFNIAKLNPKPTRADLLNDLINVATIVPGLYMRQIGKRDTLKTPKVVRRQQMLVAWGAEAQREAFMASSEPTLMHRIQASTRDRQDRYTEGSVFSLKNISWV</sequence>
<evidence type="ECO:0000313" key="3">
    <source>
        <dbReference type="EMBL" id="KAK3315465.1"/>
    </source>
</evidence>